<sequence>MSDLTLVIGNKASSSWSLRPWLALKQIGVPFDEITIPLRQPETKAEILRYSPAGKVPVLIDGDLTVYDSMAILEYLAETYPEAGLWPDDRGARAVARSIAAEMHSGFVDLRRNMPMDVTDKHPQEGRTPESLADIARITQVWRDARARFGADGPFLFGRFSAADAMYAPVCTRLDTYCVELDEVSQAYVSTVLGLPAMREWYAAGAAEPWGALL</sequence>
<proteinExistence type="predicted"/>
<feature type="domain" description="GST N-terminal" evidence="1">
    <location>
        <begin position="4"/>
        <end position="84"/>
    </location>
</feature>
<dbReference type="AlphaFoldDB" id="A0A512DY21"/>
<dbReference type="InterPro" id="IPR004045">
    <property type="entry name" value="Glutathione_S-Trfase_N"/>
</dbReference>
<evidence type="ECO:0000259" key="1">
    <source>
        <dbReference type="PROSITE" id="PS50404"/>
    </source>
</evidence>
<evidence type="ECO:0000313" key="3">
    <source>
        <dbReference type="Proteomes" id="UP000321523"/>
    </source>
</evidence>
<reference evidence="2 3" key="1">
    <citation type="submission" date="2019-07" db="EMBL/GenBank/DDBJ databases">
        <title>Whole genome shotgun sequence of Skermanella aerolata NBRC 106429.</title>
        <authorList>
            <person name="Hosoyama A."/>
            <person name="Uohara A."/>
            <person name="Ohji S."/>
            <person name="Ichikawa N."/>
        </authorList>
    </citation>
    <scope>NUCLEOTIDE SEQUENCE [LARGE SCALE GENOMIC DNA]</scope>
    <source>
        <strain evidence="2 3">NBRC 106429</strain>
    </source>
</reference>
<dbReference type="GO" id="GO:0004364">
    <property type="term" value="F:glutathione transferase activity"/>
    <property type="evidence" value="ECO:0007669"/>
    <property type="project" value="TreeGrafter"/>
</dbReference>
<dbReference type="RefSeq" id="WP_044431656.1">
    <property type="nucleotide sequence ID" value="NZ_BJYZ01000027.1"/>
</dbReference>
<keyword evidence="3" id="KW-1185">Reference proteome</keyword>
<comment type="caution">
    <text evidence="2">The sequence shown here is derived from an EMBL/GenBank/DDBJ whole genome shotgun (WGS) entry which is preliminary data.</text>
</comment>
<dbReference type="GO" id="GO:0006749">
    <property type="term" value="P:glutathione metabolic process"/>
    <property type="evidence" value="ECO:0007669"/>
    <property type="project" value="TreeGrafter"/>
</dbReference>
<dbReference type="OrthoDB" id="9799538at2"/>
<organism evidence="2 3">
    <name type="scientific">Skermanella aerolata</name>
    <dbReference type="NCBI Taxonomy" id="393310"/>
    <lineage>
        <taxon>Bacteria</taxon>
        <taxon>Pseudomonadati</taxon>
        <taxon>Pseudomonadota</taxon>
        <taxon>Alphaproteobacteria</taxon>
        <taxon>Rhodospirillales</taxon>
        <taxon>Azospirillaceae</taxon>
        <taxon>Skermanella</taxon>
    </lineage>
</organism>
<dbReference type="Gene3D" id="3.40.30.10">
    <property type="entry name" value="Glutaredoxin"/>
    <property type="match status" value="1"/>
</dbReference>
<dbReference type="SUPFAM" id="SSF47616">
    <property type="entry name" value="GST C-terminal domain-like"/>
    <property type="match status" value="1"/>
</dbReference>
<dbReference type="InterPro" id="IPR040079">
    <property type="entry name" value="Glutathione_S-Trfase"/>
</dbReference>
<dbReference type="GO" id="GO:0016034">
    <property type="term" value="F:maleylacetoacetate isomerase activity"/>
    <property type="evidence" value="ECO:0007669"/>
    <property type="project" value="TreeGrafter"/>
</dbReference>
<dbReference type="CDD" id="cd03194">
    <property type="entry name" value="GST_C_3"/>
    <property type="match status" value="1"/>
</dbReference>
<dbReference type="FunFam" id="3.40.30.10:FF:000206">
    <property type="entry name" value="Probable glutathione S-transferase"/>
    <property type="match status" value="1"/>
</dbReference>
<dbReference type="Gene3D" id="1.20.1050.10">
    <property type="match status" value="1"/>
</dbReference>
<dbReference type="SFLD" id="SFLDG00358">
    <property type="entry name" value="Main_(cytGST)"/>
    <property type="match status" value="1"/>
</dbReference>
<dbReference type="GO" id="GO:0006559">
    <property type="term" value="P:L-phenylalanine catabolic process"/>
    <property type="evidence" value="ECO:0007669"/>
    <property type="project" value="TreeGrafter"/>
</dbReference>
<evidence type="ECO:0000313" key="2">
    <source>
        <dbReference type="EMBL" id="GEO41375.1"/>
    </source>
</evidence>
<dbReference type="SFLD" id="SFLDS00019">
    <property type="entry name" value="Glutathione_Transferase_(cytos"/>
    <property type="match status" value="1"/>
</dbReference>
<dbReference type="InterPro" id="IPR036249">
    <property type="entry name" value="Thioredoxin-like_sf"/>
</dbReference>
<dbReference type="PANTHER" id="PTHR42673:SF4">
    <property type="entry name" value="MALEYLACETOACETATE ISOMERASE"/>
    <property type="match status" value="1"/>
</dbReference>
<dbReference type="EMBL" id="BJYZ01000027">
    <property type="protein sequence ID" value="GEO41375.1"/>
    <property type="molecule type" value="Genomic_DNA"/>
</dbReference>
<dbReference type="PANTHER" id="PTHR42673">
    <property type="entry name" value="MALEYLACETOACETATE ISOMERASE"/>
    <property type="match status" value="1"/>
</dbReference>
<accession>A0A512DY21</accession>
<keyword evidence="2" id="KW-0808">Transferase</keyword>
<name>A0A512DY21_9PROT</name>
<dbReference type="PROSITE" id="PS50404">
    <property type="entry name" value="GST_NTER"/>
    <property type="match status" value="1"/>
</dbReference>
<dbReference type="InterPro" id="IPR036282">
    <property type="entry name" value="Glutathione-S-Trfase_C_sf"/>
</dbReference>
<gene>
    <name evidence="2" type="ORF">SAE02_55230</name>
</gene>
<dbReference type="Pfam" id="PF13409">
    <property type="entry name" value="GST_N_2"/>
    <property type="match status" value="1"/>
</dbReference>
<protein>
    <submittedName>
        <fullName evidence="2">Glutathione S-transferase</fullName>
    </submittedName>
</protein>
<dbReference type="SUPFAM" id="SSF52833">
    <property type="entry name" value="Thioredoxin-like"/>
    <property type="match status" value="1"/>
</dbReference>
<dbReference type="CDD" id="cd03043">
    <property type="entry name" value="GST_N_1"/>
    <property type="match status" value="1"/>
</dbReference>
<dbReference type="Pfam" id="PF13410">
    <property type="entry name" value="GST_C_2"/>
    <property type="match status" value="1"/>
</dbReference>
<dbReference type="Proteomes" id="UP000321523">
    <property type="component" value="Unassembled WGS sequence"/>
</dbReference>